<dbReference type="EMBL" id="NAJO01000013">
    <property type="protein sequence ID" value="OQO07919.1"/>
    <property type="molecule type" value="Genomic_DNA"/>
</dbReference>
<dbReference type="Pfam" id="PF07859">
    <property type="entry name" value="Abhydrolase_3"/>
    <property type="match status" value="2"/>
</dbReference>
<feature type="region of interest" description="Disordered" evidence="1">
    <location>
        <begin position="224"/>
        <end position="276"/>
    </location>
</feature>
<dbReference type="PANTHER" id="PTHR23025">
    <property type="entry name" value="TRIACYLGLYCEROL LIPASE"/>
    <property type="match status" value="1"/>
</dbReference>
<evidence type="ECO:0000259" key="2">
    <source>
        <dbReference type="Pfam" id="PF07859"/>
    </source>
</evidence>
<evidence type="ECO:0000256" key="1">
    <source>
        <dbReference type="SAM" id="MobiDB-lite"/>
    </source>
</evidence>
<dbReference type="AlphaFoldDB" id="A0A1V8T990"/>
<feature type="region of interest" description="Disordered" evidence="1">
    <location>
        <begin position="74"/>
        <end position="99"/>
    </location>
</feature>
<gene>
    <name evidence="3" type="ORF">B0A48_06711</name>
</gene>
<comment type="caution">
    <text evidence="3">The sequence shown here is derived from an EMBL/GenBank/DDBJ whole genome shotgun (WGS) entry which is preliminary data.</text>
</comment>
<proteinExistence type="predicted"/>
<dbReference type="STRING" id="1507870.A0A1V8T990"/>
<evidence type="ECO:0000313" key="4">
    <source>
        <dbReference type="Proteomes" id="UP000192596"/>
    </source>
</evidence>
<organism evidence="3 4">
    <name type="scientific">Cryoendolithus antarcticus</name>
    <dbReference type="NCBI Taxonomy" id="1507870"/>
    <lineage>
        <taxon>Eukaryota</taxon>
        <taxon>Fungi</taxon>
        <taxon>Dikarya</taxon>
        <taxon>Ascomycota</taxon>
        <taxon>Pezizomycotina</taxon>
        <taxon>Dothideomycetes</taxon>
        <taxon>Dothideomycetidae</taxon>
        <taxon>Cladosporiales</taxon>
        <taxon>Cladosporiaceae</taxon>
        <taxon>Cryoendolithus</taxon>
    </lineage>
</organism>
<dbReference type="GO" id="GO:0004771">
    <property type="term" value="F:sterol ester esterase activity"/>
    <property type="evidence" value="ECO:0007669"/>
    <property type="project" value="TreeGrafter"/>
</dbReference>
<dbReference type="GO" id="GO:0004806">
    <property type="term" value="F:triacylglycerol lipase activity"/>
    <property type="evidence" value="ECO:0007669"/>
    <property type="project" value="TreeGrafter"/>
</dbReference>
<dbReference type="GO" id="GO:0019433">
    <property type="term" value="P:triglyceride catabolic process"/>
    <property type="evidence" value="ECO:0007669"/>
    <property type="project" value="TreeGrafter"/>
</dbReference>
<sequence length="460" mass="50991">MADLKKPPRSRWILHLHAQMWRYLMAIGMLLHRLAPPRPPRPDFVRAIPATISGIPGGIDLSFYLPSGYQRQKRAWHAGPNGTDDSDEARDARQKRRTSSVGAIAQNIRRLSSGGRMWGGYPVVVNFHGGGFTLGTSKDDARWCATVVDECDAVVVSVDYRLAPEHPYPTAVEDGADAVIWVHRHAHELGIDVDKIALSGFSSGGNMAFTVPLRLWVERMGFPREDDTSRPDSPLNPFISGDSSASTTQSRSIISNVEIIDPSKPPPKLPNTLNKEPQVTQSSLSVGEISIRAIVPWYPSCDYTLTRAQRRATTIRKDQDLPAVFTDLFDESYLHPPDTISLDSPYLSPGLAPSALLRSALPQEIIMYTCEWDMLLDEGQAFHQRLISEDIGKTVHYQMIPGVPHGWDKAPNPLKPTPGVREHYLGACAELRRIFGETDGERRVNGAWSKAPRGSVSLVR</sequence>
<name>A0A1V8T990_9PEZI</name>
<accession>A0A1V8T990</accession>
<dbReference type="Gene3D" id="3.40.50.1820">
    <property type="entry name" value="alpha/beta hydrolase"/>
    <property type="match status" value="1"/>
</dbReference>
<dbReference type="OrthoDB" id="433474at2759"/>
<keyword evidence="4" id="KW-1185">Reference proteome</keyword>
<dbReference type="InterPro" id="IPR013094">
    <property type="entry name" value="AB_hydrolase_3"/>
</dbReference>
<reference evidence="4" key="1">
    <citation type="submission" date="2017-03" db="EMBL/GenBank/DDBJ databases">
        <title>Genomes of endolithic fungi from Antarctica.</title>
        <authorList>
            <person name="Coleine C."/>
            <person name="Masonjones S."/>
            <person name="Stajich J.E."/>
        </authorList>
    </citation>
    <scope>NUCLEOTIDE SEQUENCE [LARGE SCALE GENOMIC DNA]</scope>
    <source>
        <strain evidence="4">CCFEE 5527</strain>
    </source>
</reference>
<dbReference type="InParanoid" id="A0A1V8T990"/>
<dbReference type="Proteomes" id="UP000192596">
    <property type="component" value="Unassembled WGS sequence"/>
</dbReference>
<dbReference type="PANTHER" id="PTHR23025:SF4">
    <property type="entry name" value="ALPHA_BETA HYDROLASE FOLD-3 DOMAIN-CONTAINING PROTEIN"/>
    <property type="match status" value="1"/>
</dbReference>
<dbReference type="InterPro" id="IPR029058">
    <property type="entry name" value="AB_hydrolase_fold"/>
</dbReference>
<feature type="compositionally biased region" description="Polar residues" evidence="1">
    <location>
        <begin position="241"/>
        <end position="255"/>
    </location>
</feature>
<feature type="domain" description="Alpha/beta hydrolase fold-3" evidence="2">
    <location>
        <begin position="279"/>
        <end position="407"/>
    </location>
</feature>
<dbReference type="SUPFAM" id="SSF53474">
    <property type="entry name" value="alpha/beta-Hydrolases"/>
    <property type="match status" value="1"/>
</dbReference>
<dbReference type="GO" id="GO:0005829">
    <property type="term" value="C:cytosol"/>
    <property type="evidence" value="ECO:0007669"/>
    <property type="project" value="TreeGrafter"/>
</dbReference>
<evidence type="ECO:0000313" key="3">
    <source>
        <dbReference type="EMBL" id="OQO07919.1"/>
    </source>
</evidence>
<feature type="domain" description="Alpha/beta hydrolase fold-3" evidence="2">
    <location>
        <begin position="124"/>
        <end position="215"/>
    </location>
</feature>
<protein>
    <recommendedName>
        <fullName evidence="2">Alpha/beta hydrolase fold-3 domain-containing protein</fullName>
    </recommendedName>
</protein>